<dbReference type="EMBL" id="MFMW01000010">
    <property type="protein sequence ID" value="OGG87514.1"/>
    <property type="molecule type" value="Genomic_DNA"/>
</dbReference>
<comment type="caution">
    <text evidence="2">The sequence shown here is derived from an EMBL/GenBank/DDBJ whole genome shotgun (WGS) entry which is preliminary data.</text>
</comment>
<keyword evidence="1" id="KW-0472">Membrane</keyword>
<feature type="transmembrane region" description="Helical" evidence="1">
    <location>
        <begin position="6"/>
        <end position="27"/>
    </location>
</feature>
<gene>
    <name evidence="2" type="ORF">A3B87_01480</name>
</gene>
<protein>
    <submittedName>
        <fullName evidence="2">Uncharacterized protein</fullName>
    </submittedName>
</protein>
<proteinExistence type="predicted"/>
<dbReference type="AlphaFoldDB" id="A0A1F6FNT2"/>
<reference evidence="2 3" key="1">
    <citation type="journal article" date="2016" name="Nat. Commun.">
        <title>Thousands of microbial genomes shed light on interconnected biogeochemical processes in an aquifer system.</title>
        <authorList>
            <person name="Anantharaman K."/>
            <person name="Brown C.T."/>
            <person name="Hug L.A."/>
            <person name="Sharon I."/>
            <person name="Castelle C.J."/>
            <person name="Probst A.J."/>
            <person name="Thomas B.C."/>
            <person name="Singh A."/>
            <person name="Wilkins M.J."/>
            <person name="Karaoz U."/>
            <person name="Brodie E.L."/>
            <person name="Williams K.H."/>
            <person name="Hubbard S.S."/>
            <person name="Banfield J.F."/>
        </authorList>
    </citation>
    <scope>NUCLEOTIDE SEQUENCE [LARGE SCALE GENOMIC DNA]</scope>
</reference>
<evidence type="ECO:0000313" key="2">
    <source>
        <dbReference type="EMBL" id="OGG87514.1"/>
    </source>
</evidence>
<organism evidence="2 3">
    <name type="scientific">Candidatus Kuenenbacteria bacterium RIFCSPHIGHO2_02_FULL_39_13</name>
    <dbReference type="NCBI Taxonomy" id="1798561"/>
    <lineage>
        <taxon>Bacteria</taxon>
        <taxon>Candidatus Kueneniibacteriota</taxon>
    </lineage>
</organism>
<evidence type="ECO:0000256" key="1">
    <source>
        <dbReference type="SAM" id="Phobius"/>
    </source>
</evidence>
<dbReference type="Proteomes" id="UP000179136">
    <property type="component" value="Unassembled WGS sequence"/>
</dbReference>
<dbReference type="STRING" id="1798561.A3B87_01480"/>
<keyword evidence="1" id="KW-0812">Transmembrane</keyword>
<name>A0A1F6FNT2_9BACT</name>
<evidence type="ECO:0000313" key="3">
    <source>
        <dbReference type="Proteomes" id="UP000179136"/>
    </source>
</evidence>
<keyword evidence="1" id="KW-1133">Transmembrane helix</keyword>
<accession>A0A1F6FNT2</accession>
<sequence>MENLIGNIPAGELAVILFALAVINYLAMRRAFKLWMLQEEQKKRIKSDSFVPGNINTLKKEMK</sequence>